<comment type="caution">
    <text evidence="1">The sequence shown here is derived from an EMBL/GenBank/DDBJ whole genome shotgun (WGS) entry which is preliminary data.</text>
</comment>
<accession>X1BTQ3</accession>
<reference evidence="1" key="1">
    <citation type="journal article" date="2014" name="Front. Microbiol.">
        <title>High frequency of phylogenetically diverse reductive dehalogenase-homologous genes in deep subseafloor sedimentary metagenomes.</title>
        <authorList>
            <person name="Kawai M."/>
            <person name="Futagami T."/>
            <person name="Toyoda A."/>
            <person name="Takaki Y."/>
            <person name="Nishi S."/>
            <person name="Hori S."/>
            <person name="Arai W."/>
            <person name="Tsubouchi T."/>
            <person name="Morono Y."/>
            <person name="Uchiyama I."/>
            <person name="Ito T."/>
            <person name="Fujiyama A."/>
            <person name="Inagaki F."/>
            <person name="Takami H."/>
        </authorList>
    </citation>
    <scope>NUCLEOTIDE SEQUENCE</scope>
    <source>
        <strain evidence="1">Expedition CK06-06</strain>
    </source>
</reference>
<sequence>MIELWGANSCEACKPALKILQSSPLEFKYVGVENTGFEGELPRLVLEDGVHIVGLGRIHSFVNQKMRELGIL</sequence>
<organism evidence="1">
    <name type="scientific">marine sediment metagenome</name>
    <dbReference type="NCBI Taxonomy" id="412755"/>
    <lineage>
        <taxon>unclassified sequences</taxon>
        <taxon>metagenomes</taxon>
        <taxon>ecological metagenomes</taxon>
    </lineage>
</organism>
<protein>
    <recommendedName>
        <fullName evidence="2">Glutaredoxin domain-containing protein</fullName>
    </recommendedName>
</protein>
<dbReference type="EMBL" id="BART01017991">
    <property type="protein sequence ID" value="GAG84527.1"/>
    <property type="molecule type" value="Genomic_DNA"/>
</dbReference>
<gene>
    <name evidence="1" type="ORF">S01H4_34057</name>
</gene>
<proteinExistence type="predicted"/>
<evidence type="ECO:0008006" key="2">
    <source>
        <dbReference type="Google" id="ProtNLM"/>
    </source>
</evidence>
<dbReference type="AlphaFoldDB" id="X1BTQ3"/>
<name>X1BTQ3_9ZZZZ</name>
<evidence type="ECO:0000313" key="1">
    <source>
        <dbReference type="EMBL" id="GAG84527.1"/>
    </source>
</evidence>